<dbReference type="SMART" id="SM00239">
    <property type="entry name" value="C2"/>
    <property type="match status" value="1"/>
</dbReference>
<dbReference type="FunFam" id="2.30.29.30:FF:000007">
    <property type="entry name" value="Calcium-dependent secretion activator 2 isoform B"/>
    <property type="match status" value="1"/>
</dbReference>
<dbReference type="PANTHER" id="PTHR12166">
    <property type="entry name" value="CALCIUM-DEPENDENT SECRETION ACTIVATOR"/>
    <property type="match status" value="1"/>
</dbReference>
<feature type="domain" description="C2" evidence="13">
    <location>
        <begin position="60"/>
        <end position="174"/>
    </location>
</feature>
<name>A0AAD9PDQ9_RIDPI</name>
<sequence length="553" mass="63028">MESMYLEELKSSINLLMANLESLPVTKGSTNSRYSLQKLKRYDKVQQHHNVYLPIPKSDMQEDSEPALSKLDVVLTFTLEVVVMEVKGLKSLPPNKIVYCTMEVQGGEKLQTDQAEASKPCWDTQGDFTTSHPLPLVKVKLYTESSGMLALEDKELGKVTLRPTVNSSRSPEWHRMRTAKGCPDDLYIKITVRVDKPQNMKHGGYMYAVGKNVWKKWKKRYFVLVQVSQYTFAMCSYREKPDPTEMMQLDGFTVDYCEPMGDLEGGSYFFNIVKEGDQVTFVTDDEAERTLWVQAIYRATGQSHKPVPPASVSQPSITSNMTLSRMQGDADRARKHGLDSFVQASPCRFNHGELFRLLQTLALDYRLNDIYTSLGWFSPGQVFVLDEYCARYGVRGCHRHLTYLCDLLERAEQGVMIDPTLMHYSFAFCASHVHGNRPDGIGTVTSLEREMFDEVKQRLHILLENEITHFRYCFPFGRPEGALKATLSLLERVLMKDIVTPVAPEEVRNVIRKCLENAALVNYTRVSEYAKIEGNFSVNAVNKNLVLIKTQLQ</sequence>
<dbReference type="Pfam" id="PF25341">
    <property type="entry name" value="C2_CAPS"/>
    <property type="match status" value="1"/>
</dbReference>
<evidence type="ECO:0000256" key="2">
    <source>
        <dbReference type="ARBA" id="ARBA00022448"/>
    </source>
</evidence>
<evidence type="ECO:0000256" key="10">
    <source>
        <dbReference type="ARBA" id="ARBA00023329"/>
    </source>
</evidence>
<evidence type="ECO:0000256" key="11">
    <source>
        <dbReference type="ARBA" id="ARBA00034103"/>
    </source>
</evidence>
<dbReference type="PANTHER" id="PTHR12166:SF8">
    <property type="entry name" value="CALCIUM-DEPENDENT SECRETION ACTIVATOR"/>
    <property type="match status" value="1"/>
</dbReference>
<gene>
    <name evidence="14" type="ORF">NP493_25g01000</name>
</gene>
<evidence type="ECO:0000256" key="3">
    <source>
        <dbReference type="ARBA" id="ARBA00022483"/>
    </source>
</evidence>
<dbReference type="GO" id="GO:0098793">
    <property type="term" value="C:presynapse"/>
    <property type="evidence" value="ECO:0007669"/>
    <property type="project" value="GOC"/>
</dbReference>
<evidence type="ECO:0000256" key="9">
    <source>
        <dbReference type="ARBA" id="ARBA00023136"/>
    </source>
</evidence>
<dbReference type="AlphaFoldDB" id="A0AAD9PDQ9"/>
<dbReference type="GO" id="GO:0030659">
    <property type="term" value="C:cytoplasmic vesicle membrane"/>
    <property type="evidence" value="ECO:0007669"/>
    <property type="project" value="UniProtKB-SubCell"/>
</dbReference>
<evidence type="ECO:0000256" key="5">
    <source>
        <dbReference type="ARBA" id="ARBA00022837"/>
    </source>
</evidence>
<dbReference type="SMART" id="SM00233">
    <property type="entry name" value="PH"/>
    <property type="match status" value="1"/>
</dbReference>
<keyword evidence="3" id="KW-0268">Exocytosis</keyword>
<dbReference type="GO" id="GO:0008289">
    <property type="term" value="F:lipid binding"/>
    <property type="evidence" value="ECO:0007669"/>
    <property type="project" value="UniProtKB-KW"/>
</dbReference>
<evidence type="ECO:0000256" key="7">
    <source>
        <dbReference type="ARBA" id="ARBA00023018"/>
    </source>
</evidence>
<reference evidence="14" key="1">
    <citation type="journal article" date="2023" name="Mol. Biol. Evol.">
        <title>Third-Generation Sequencing Reveals the Adaptive Role of the Epigenome in Three Deep-Sea Polychaetes.</title>
        <authorList>
            <person name="Perez M."/>
            <person name="Aroh O."/>
            <person name="Sun Y."/>
            <person name="Lan Y."/>
            <person name="Juniper S.K."/>
            <person name="Young C.R."/>
            <person name="Angers B."/>
            <person name="Qian P.Y."/>
        </authorList>
    </citation>
    <scope>NUCLEOTIDE SEQUENCE</scope>
    <source>
        <strain evidence="14">R07B-5</strain>
    </source>
</reference>
<dbReference type="Gene3D" id="2.30.29.30">
    <property type="entry name" value="Pleckstrin-homology domain (PH domain)/Phosphotyrosine-binding domain (PTB)"/>
    <property type="match status" value="1"/>
</dbReference>
<dbReference type="InterPro" id="IPR001849">
    <property type="entry name" value="PH_domain"/>
</dbReference>
<comment type="subcellular location">
    <subcellularLocation>
        <location evidence="1">Cytoplasmic vesicle membrane</location>
    </subcellularLocation>
    <subcellularLocation>
        <location evidence="11">Synapse</location>
    </subcellularLocation>
</comment>
<feature type="domain" description="PH" evidence="12">
    <location>
        <begin position="199"/>
        <end position="301"/>
    </location>
</feature>
<evidence type="ECO:0000259" key="12">
    <source>
        <dbReference type="PROSITE" id="PS50003"/>
    </source>
</evidence>
<protein>
    <submittedName>
        <fullName evidence="14">Uncharacterized protein</fullName>
    </submittedName>
</protein>
<evidence type="ECO:0000256" key="6">
    <source>
        <dbReference type="ARBA" id="ARBA00022927"/>
    </source>
</evidence>
<evidence type="ECO:0000256" key="8">
    <source>
        <dbReference type="ARBA" id="ARBA00023121"/>
    </source>
</evidence>
<dbReference type="InterPro" id="IPR035892">
    <property type="entry name" value="C2_domain_sf"/>
</dbReference>
<dbReference type="SUPFAM" id="SSF50729">
    <property type="entry name" value="PH domain-like"/>
    <property type="match status" value="1"/>
</dbReference>
<keyword evidence="2" id="KW-0813">Transport</keyword>
<keyword evidence="10" id="KW-0968">Cytoplasmic vesicle</keyword>
<dbReference type="Gene3D" id="2.60.40.150">
    <property type="entry name" value="C2 domain"/>
    <property type="match status" value="1"/>
</dbReference>
<dbReference type="InterPro" id="IPR033227">
    <property type="entry name" value="CAPS"/>
</dbReference>
<dbReference type="GO" id="GO:0046872">
    <property type="term" value="F:metal ion binding"/>
    <property type="evidence" value="ECO:0007669"/>
    <property type="project" value="UniProtKB-KW"/>
</dbReference>
<dbReference type="PROSITE" id="PS50004">
    <property type="entry name" value="C2"/>
    <property type="match status" value="1"/>
</dbReference>
<evidence type="ECO:0000259" key="13">
    <source>
        <dbReference type="PROSITE" id="PS50004"/>
    </source>
</evidence>
<keyword evidence="5" id="KW-0106">Calcium</keyword>
<dbReference type="GO" id="GO:0015031">
    <property type="term" value="P:protein transport"/>
    <property type="evidence" value="ECO:0007669"/>
    <property type="project" value="UniProtKB-KW"/>
</dbReference>
<accession>A0AAD9PDQ9</accession>
<keyword evidence="7" id="KW-0770">Synapse</keyword>
<dbReference type="SUPFAM" id="SSF49562">
    <property type="entry name" value="C2 domain (Calcium/lipid-binding domain, CaLB)"/>
    <property type="match status" value="1"/>
</dbReference>
<keyword evidence="8" id="KW-0446">Lipid-binding</keyword>
<dbReference type="EMBL" id="JAODUO010000025">
    <property type="protein sequence ID" value="KAK2192666.1"/>
    <property type="molecule type" value="Genomic_DNA"/>
</dbReference>
<dbReference type="InterPro" id="IPR000008">
    <property type="entry name" value="C2_dom"/>
</dbReference>
<evidence type="ECO:0000256" key="4">
    <source>
        <dbReference type="ARBA" id="ARBA00022723"/>
    </source>
</evidence>
<dbReference type="GO" id="GO:1990504">
    <property type="term" value="P:dense core granule exocytosis"/>
    <property type="evidence" value="ECO:0007669"/>
    <property type="project" value="InterPro"/>
</dbReference>
<dbReference type="GO" id="GO:0016079">
    <property type="term" value="P:synaptic vesicle exocytosis"/>
    <property type="evidence" value="ECO:0007669"/>
    <property type="project" value="InterPro"/>
</dbReference>
<keyword evidence="15" id="KW-1185">Reference proteome</keyword>
<evidence type="ECO:0000313" key="15">
    <source>
        <dbReference type="Proteomes" id="UP001209878"/>
    </source>
</evidence>
<organism evidence="14 15">
    <name type="scientific">Ridgeia piscesae</name>
    <name type="common">Tubeworm</name>
    <dbReference type="NCBI Taxonomy" id="27915"/>
    <lineage>
        <taxon>Eukaryota</taxon>
        <taxon>Metazoa</taxon>
        <taxon>Spiralia</taxon>
        <taxon>Lophotrochozoa</taxon>
        <taxon>Annelida</taxon>
        <taxon>Polychaeta</taxon>
        <taxon>Sedentaria</taxon>
        <taxon>Canalipalpata</taxon>
        <taxon>Sabellida</taxon>
        <taxon>Siboglinidae</taxon>
        <taxon>Ridgeia</taxon>
    </lineage>
</organism>
<keyword evidence="9" id="KW-0472">Membrane</keyword>
<evidence type="ECO:0000256" key="1">
    <source>
        <dbReference type="ARBA" id="ARBA00004156"/>
    </source>
</evidence>
<keyword evidence="6" id="KW-0653">Protein transport</keyword>
<dbReference type="CDD" id="cd01234">
    <property type="entry name" value="PH_CADPS"/>
    <property type="match status" value="1"/>
</dbReference>
<dbReference type="Proteomes" id="UP001209878">
    <property type="component" value="Unassembled WGS sequence"/>
</dbReference>
<dbReference type="InterPro" id="IPR057457">
    <property type="entry name" value="CAPS_C2"/>
</dbReference>
<dbReference type="InterPro" id="IPR011993">
    <property type="entry name" value="PH-like_dom_sf"/>
</dbReference>
<proteinExistence type="predicted"/>
<comment type="caution">
    <text evidence="14">The sequence shown here is derived from an EMBL/GenBank/DDBJ whole genome shotgun (WGS) entry which is preliminary data.</text>
</comment>
<evidence type="ECO:0000313" key="14">
    <source>
        <dbReference type="EMBL" id="KAK2192666.1"/>
    </source>
</evidence>
<keyword evidence="4" id="KW-0479">Metal-binding</keyword>
<dbReference type="PROSITE" id="PS50003">
    <property type="entry name" value="PH_DOMAIN"/>
    <property type="match status" value="1"/>
</dbReference>
<dbReference type="Pfam" id="PF00169">
    <property type="entry name" value="PH"/>
    <property type="match status" value="1"/>
</dbReference>